<feature type="region of interest" description="Disordered" evidence="1">
    <location>
        <begin position="35"/>
        <end position="70"/>
    </location>
</feature>
<dbReference type="AlphaFoldDB" id="A0A915E8T7"/>
<organism evidence="2 3">
    <name type="scientific">Ditylenchus dipsaci</name>
    <dbReference type="NCBI Taxonomy" id="166011"/>
    <lineage>
        <taxon>Eukaryota</taxon>
        <taxon>Metazoa</taxon>
        <taxon>Ecdysozoa</taxon>
        <taxon>Nematoda</taxon>
        <taxon>Chromadorea</taxon>
        <taxon>Rhabditida</taxon>
        <taxon>Tylenchina</taxon>
        <taxon>Tylenchomorpha</taxon>
        <taxon>Sphaerularioidea</taxon>
        <taxon>Anguinidae</taxon>
        <taxon>Anguininae</taxon>
        <taxon>Ditylenchus</taxon>
    </lineage>
</organism>
<sequence>MATGLLGTPRSTWTGLGKKPYAVNTNGNSLDLHQHAGIQPSHLPAPNAHSTPPVGGGGPLPVHQPNGGHVIKRLDPVKLTVDEVPYADS</sequence>
<name>A0A915E8T7_9BILA</name>
<keyword evidence="2" id="KW-1185">Reference proteome</keyword>
<dbReference type="Proteomes" id="UP000887574">
    <property type="component" value="Unplaced"/>
</dbReference>
<evidence type="ECO:0000313" key="3">
    <source>
        <dbReference type="WBParaSite" id="jg3772"/>
    </source>
</evidence>
<reference evidence="3" key="1">
    <citation type="submission" date="2022-11" db="UniProtKB">
        <authorList>
            <consortium name="WormBaseParasite"/>
        </authorList>
    </citation>
    <scope>IDENTIFICATION</scope>
</reference>
<dbReference type="WBParaSite" id="jg3772">
    <property type="protein sequence ID" value="jg3772"/>
    <property type="gene ID" value="jg3772"/>
</dbReference>
<accession>A0A915E8T7</accession>
<protein>
    <submittedName>
        <fullName evidence="3">Uncharacterized protein</fullName>
    </submittedName>
</protein>
<evidence type="ECO:0000256" key="1">
    <source>
        <dbReference type="SAM" id="MobiDB-lite"/>
    </source>
</evidence>
<evidence type="ECO:0000313" key="2">
    <source>
        <dbReference type="Proteomes" id="UP000887574"/>
    </source>
</evidence>
<proteinExistence type="predicted"/>